<dbReference type="FunFam" id="4.10.280.10:FF:000078">
    <property type="entry name" value="Transcription factor bHLH13"/>
    <property type="match status" value="1"/>
</dbReference>
<sequence length="403" mass="43288">MSKVKVLFNFSNSTGDVAGSWPLSSADQGENDPSSLWLNDPSSSAGGIEIRDSVNTAATTTVANNKTVPVVSNPGSSSVVTEAPKNPQQNQGFVLKELNFSSSLKPESGEILSFGENKKGSYGVNKSQSQFVSDENKKRRSPTSRSSIEDGILSFTSGVILPPSNVKSGGGGGGDSDHSDLEASVVKEAVEPEKRPRKRGRKPANGREEPLNHVEAERQRREKLNQRFYALRAVVPNVSKMDKASLLGDAISYINELKSKLQGLESEKGELSKQLEDSKKELELASKNSGAAQAAPPPLPAPLDKEQRSRAGVNGKLIDLEIEVKIIGWDAMIRIQCSKKNHPAARLMAALKDLDLEVHHASVSVVNDLMIQQATVNMGSRFYTQEQLMLALSSKVGGGGDAK</sequence>
<dbReference type="SUPFAM" id="SSF47459">
    <property type="entry name" value="HLH, helix-loop-helix DNA-binding domain"/>
    <property type="match status" value="1"/>
</dbReference>
<dbReference type="InterPro" id="IPR011598">
    <property type="entry name" value="bHLH_dom"/>
</dbReference>
<feature type="region of interest" description="Disordered" evidence="6">
    <location>
        <begin position="12"/>
        <end position="48"/>
    </location>
</feature>
<dbReference type="Pfam" id="PF00010">
    <property type="entry name" value="HLH"/>
    <property type="match status" value="1"/>
</dbReference>
<evidence type="ECO:0000259" key="7">
    <source>
        <dbReference type="PROSITE" id="PS50888"/>
    </source>
</evidence>
<reference evidence="8 9" key="1">
    <citation type="submission" date="2019-01" db="EMBL/GenBank/DDBJ databases">
        <title>Sequencing of cultivated peanut Arachis hypogaea provides insights into genome evolution and oil improvement.</title>
        <authorList>
            <person name="Chen X."/>
        </authorList>
    </citation>
    <scope>NUCLEOTIDE SEQUENCE [LARGE SCALE GENOMIC DNA]</scope>
    <source>
        <strain evidence="9">cv. Fuhuasheng</strain>
        <tissue evidence="8">Leaves</tissue>
    </source>
</reference>
<dbReference type="GO" id="GO:0000976">
    <property type="term" value="F:transcription cis-regulatory region binding"/>
    <property type="evidence" value="ECO:0007669"/>
    <property type="project" value="TreeGrafter"/>
</dbReference>
<dbReference type="GO" id="GO:0046983">
    <property type="term" value="F:protein dimerization activity"/>
    <property type="evidence" value="ECO:0007669"/>
    <property type="project" value="InterPro"/>
</dbReference>
<feature type="compositionally biased region" description="Low complexity" evidence="6">
    <location>
        <begin position="65"/>
        <end position="80"/>
    </location>
</feature>
<evidence type="ECO:0000256" key="3">
    <source>
        <dbReference type="ARBA" id="ARBA00023163"/>
    </source>
</evidence>
<comment type="subcellular location">
    <subcellularLocation>
        <location evidence="1 5">Nucleus</location>
    </subcellularLocation>
</comment>
<feature type="compositionally biased region" description="Polar residues" evidence="6">
    <location>
        <begin position="124"/>
        <end position="133"/>
    </location>
</feature>
<dbReference type="InterPro" id="IPR036638">
    <property type="entry name" value="HLH_DNA-bd_sf"/>
</dbReference>
<comment type="caution">
    <text evidence="8">The sequence shown here is derived from an EMBL/GenBank/DDBJ whole genome shotgun (WGS) entry which is preliminary data.</text>
</comment>
<dbReference type="AlphaFoldDB" id="A0A445EUV8"/>
<feature type="region of interest" description="Disordered" evidence="6">
    <location>
        <begin position="285"/>
        <end position="310"/>
    </location>
</feature>
<dbReference type="SMART" id="SM00353">
    <property type="entry name" value="HLH"/>
    <property type="match status" value="1"/>
</dbReference>
<feature type="compositionally biased region" description="Polar residues" evidence="6">
    <location>
        <begin position="22"/>
        <end position="45"/>
    </location>
</feature>
<proteinExistence type="predicted"/>
<keyword evidence="4 5" id="KW-0539">Nucleus</keyword>
<dbReference type="Proteomes" id="UP000289738">
    <property type="component" value="Chromosome A01"/>
</dbReference>
<feature type="compositionally biased region" description="Basic residues" evidence="6">
    <location>
        <begin position="195"/>
        <end position="204"/>
    </location>
</feature>
<dbReference type="InterPro" id="IPR054502">
    <property type="entry name" value="bHLH-TF_ACT-like_plant"/>
</dbReference>
<accession>A0A445EUV8</accession>
<evidence type="ECO:0000313" key="8">
    <source>
        <dbReference type="EMBL" id="RYR79255.1"/>
    </source>
</evidence>
<evidence type="ECO:0000313" key="9">
    <source>
        <dbReference type="Proteomes" id="UP000289738"/>
    </source>
</evidence>
<dbReference type="CDD" id="cd11449">
    <property type="entry name" value="bHLH_AtAIB_like"/>
    <property type="match status" value="1"/>
</dbReference>
<keyword evidence="2 5" id="KW-0805">Transcription regulation</keyword>
<evidence type="ECO:0000256" key="5">
    <source>
        <dbReference type="RuleBase" id="RU369104"/>
    </source>
</evidence>
<evidence type="ECO:0000256" key="2">
    <source>
        <dbReference type="ARBA" id="ARBA00023015"/>
    </source>
</evidence>
<dbReference type="PROSITE" id="PS50888">
    <property type="entry name" value="BHLH"/>
    <property type="match status" value="1"/>
</dbReference>
<dbReference type="GO" id="GO:0003700">
    <property type="term" value="F:DNA-binding transcription factor activity"/>
    <property type="evidence" value="ECO:0007669"/>
    <property type="project" value="InterPro"/>
</dbReference>
<evidence type="ECO:0000256" key="1">
    <source>
        <dbReference type="ARBA" id="ARBA00004123"/>
    </source>
</evidence>
<keyword evidence="3 5" id="KW-0804">Transcription</keyword>
<protein>
    <recommendedName>
        <fullName evidence="5">Transcription factor</fullName>
        <shortName evidence="5">bHLH transcription factor</shortName>
    </recommendedName>
    <alternativeName>
        <fullName evidence="5">Basic helix-loop-helix protein</fullName>
    </alternativeName>
</protein>
<dbReference type="GO" id="GO:0005634">
    <property type="term" value="C:nucleus"/>
    <property type="evidence" value="ECO:0007669"/>
    <property type="project" value="UniProtKB-SubCell"/>
</dbReference>
<feature type="region of interest" description="Disordered" evidence="6">
    <location>
        <begin position="114"/>
        <end position="218"/>
    </location>
</feature>
<dbReference type="EMBL" id="SDMP01000001">
    <property type="protein sequence ID" value="RYR79255.1"/>
    <property type="molecule type" value="Genomic_DNA"/>
</dbReference>
<evidence type="ECO:0000256" key="4">
    <source>
        <dbReference type="ARBA" id="ARBA00023242"/>
    </source>
</evidence>
<feature type="region of interest" description="Disordered" evidence="6">
    <location>
        <begin position="65"/>
        <end position="91"/>
    </location>
</feature>
<dbReference type="Gene3D" id="4.10.280.10">
    <property type="entry name" value="Helix-loop-helix DNA-binding domain"/>
    <property type="match status" value="1"/>
</dbReference>
<keyword evidence="9" id="KW-1185">Reference proteome</keyword>
<organism evidence="8 9">
    <name type="scientific">Arachis hypogaea</name>
    <name type="common">Peanut</name>
    <dbReference type="NCBI Taxonomy" id="3818"/>
    <lineage>
        <taxon>Eukaryota</taxon>
        <taxon>Viridiplantae</taxon>
        <taxon>Streptophyta</taxon>
        <taxon>Embryophyta</taxon>
        <taxon>Tracheophyta</taxon>
        <taxon>Spermatophyta</taxon>
        <taxon>Magnoliopsida</taxon>
        <taxon>eudicotyledons</taxon>
        <taxon>Gunneridae</taxon>
        <taxon>Pentapetalae</taxon>
        <taxon>rosids</taxon>
        <taxon>fabids</taxon>
        <taxon>Fabales</taxon>
        <taxon>Fabaceae</taxon>
        <taxon>Papilionoideae</taxon>
        <taxon>50 kb inversion clade</taxon>
        <taxon>dalbergioids sensu lato</taxon>
        <taxon>Dalbergieae</taxon>
        <taxon>Pterocarpus clade</taxon>
        <taxon>Arachis</taxon>
    </lineage>
</organism>
<name>A0A445EUV8_ARAHY</name>
<dbReference type="Pfam" id="PF22754">
    <property type="entry name" value="bHLH-TF_ACT-like_plant"/>
    <property type="match status" value="1"/>
</dbReference>
<dbReference type="InterPro" id="IPR045084">
    <property type="entry name" value="AIB/MYC-like"/>
</dbReference>
<dbReference type="PANTHER" id="PTHR11514:SF43">
    <property type="entry name" value="TRANSCRIPTION FACTOR MYC2"/>
    <property type="match status" value="1"/>
</dbReference>
<evidence type="ECO:0000256" key="6">
    <source>
        <dbReference type="SAM" id="MobiDB-lite"/>
    </source>
</evidence>
<feature type="compositionally biased region" description="Basic and acidic residues" evidence="6">
    <location>
        <begin position="205"/>
        <end position="218"/>
    </location>
</feature>
<dbReference type="PANTHER" id="PTHR11514">
    <property type="entry name" value="MYC"/>
    <property type="match status" value="1"/>
</dbReference>
<feature type="domain" description="BHLH" evidence="7">
    <location>
        <begin position="208"/>
        <end position="257"/>
    </location>
</feature>
<gene>
    <name evidence="8" type="ORF">Ahy_A01g004084</name>
</gene>